<name>A0A381YJ75_9ZZZZ</name>
<gene>
    <name evidence="1" type="ORF">METZ01_LOCUS129854</name>
</gene>
<accession>A0A381YJ75</accession>
<protein>
    <submittedName>
        <fullName evidence="1">Uncharacterized protein</fullName>
    </submittedName>
</protein>
<proteinExistence type="predicted"/>
<dbReference type="EMBL" id="UINC01018349">
    <property type="protein sequence ID" value="SVA77000.1"/>
    <property type="molecule type" value="Genomic_DNA"/>
</dbReference>
<sequence length="54" mass="5903">MIAYRPQSWRARGRLETLIEEIGSGAGPEEVIAHLESVVEDVARAIGAIRSGQR</sequence>
<organism evidence="1">
    <name type="scientific">marine metagenome</name>
    <dbReference type="NCBI Taxonomy" id="408172"/>
    <lineage>
        <taxon>unclassified sequences</taxon>
        <taxon>metagenomes</taxon>
        <taxon>ecological metagenomes</taxon>
    </lineage>
</organism>
<evidence type="ECO:0000313" key="1">
    <source>
        <dbReference type="EMBL" id="SVA77000.1"/>
    </source>
</evidence>
<reference evidence="1" key="1">
    <citation type="submission" date="2018-05" db="EMBL/GenBank/DDBJ databases">
        <authorList>
            <person name="Lanie J.A."/>
            <person name="Ng W.-L."/>
            <person name="Kazmierczak K.M."/>
            <person name="Andrzejewski T.M."/>
            <person name="Davidsen T.M."/>
            <person name="Wayne K.J."/>
            <person name="Tettelin H."/>
            <person name="Glass J.I."/>
            <person name="Rusch D."/>
            <person name="Podicherti R."/>
            <person name="Tsui H.-C.T."/>
            <person name="Winkler M.E."/>
        </authorList>
    </citation>
    <scope>NUCLEOTIDE SEQUENCE</scope>
</reference>
<dbReference type="AlphaFoldDB" id="A0A381YJ75"/>